<protein>
    <submittedName>
        <fullName evidence="1">Uncharacterized protein</fullName>
    </submittedName>
</protein>
<reference evidence="1 2" key="1">
    <citation type="submission" date="2014-11" db="EMBL/GenBank/DDBJ databases">
        <title>Comparative genomics of Methylobacterium species.</title>
        <authorList>
            <person name="Chaudhry V."/>
            <person name="Patil P.B."/>
        </authorList>
    </citation>
    <scope>NUCLEOTIDE SEQUENCE [LARGE SCALE GENOMIC DNA]</scope>
    <source>
        <strain evidence="1 2">SE3.6</strain>
    </source>
</reference>
<accession>A0ABR5HDL0</accession>
<dbReference type="EMBL" id="JTHG01000086">
    <property type="protein sequence ID" value="KMO24423.1"/>
    <property type="molecule type" value="Genomic_DNA"/>
</dbReference>
<evidence type="ECO:0000313" key="2">
    <source>
        <dbReference type="Proteomes" id="UP000036471"/>
    </source>
</evidence>
<sequence>MGVQKVTGGEAYRAKLLTDDALDAAISAYLADPSKPVAVEVGKGSIDVAAAVMAHAYAVEVLAREGVTGPQQRNAVKTAVLLATV</sequence>
<proteinExistence type="predicted"/>
<gene>
    <name evidence="1" type="ORF">QR79_11810</name>
</gene>
<dbReference type="Proteomes" id="UP000036471">
    <property type="component" value="Unassembled WGS sequence"/>
</dbReference>
<organism evidence="1 2">
    <name type="scientific">Methylobacterium indicum</name>
    <dbReference type="NCBI Taxonomy" id="1775910"/>
    <lineage>
        <taxon>Bacteria</taxon>
        <taxon>Pseudomonadati</taxon>
        <taxon>Pseudomonadota</taxon>
        <taxon>Alphaproteobacteria</taxon>
        <taxon>Hyphomicrobiales</taxon>
        <taxon>Methylobacteriaceae</taxon>
        <taxon>Methylobacterium</taxon>
    </lineage>
</organism>
<comment type="caution">
    <text evidence="1">The sequence shown here is derived from an EMBL/GenBank/DDBJ whole genome shotgun (WGS) entry which is preliminary data.</text>
</comment>
<keyword evidence="2" id="KW-1185">Reference proteome</keyword>
<evidence type="ECO:0000313" key="1">
    <source>
        <dbReference type="EMBL" id="KMO24423.1"/>
    </source>
</evidence>
<name>A0ABR5HDL0_9HYPH</name>